<organism evidence="11 12">
    <name type="scientific">Candidatus Nitrosocaldus cavascurensis</name>
    <dbReference type="NCBI Taxonomy" id="2058097"/>
    <lineage>
        <taxon>Archaea</taxon>
        <taxon>Nitrososphaerota</taxon>
        <taxon>Nitrososphaeria</taxon>
        <taxon>Candidatus Nitrosocaldales</taxon>
        <taxon>Candidatus Nitrosocaldaceae</taxon>
        <taxon>Candidatus Nitrosocaldus</taxon>
    </lineage>
</organism>
<evidence type="ECO:0000256" key="7">
    <source>
        <dbReference type="ARBA" id="ARBA00023239"/>
    </source>
</evidence>
<dbReference type="PROSITE" id="PS00105">
    <property type="entry name" value="AA_TRANSFER_CLASS_1"/>
    <property type="match status" value="1"/>
</dbReference>
<evidence type="ECO:0000313" key="12">
    <source>
        <dbReference type="Proteomes" id="UP000236248"/>
    </source>
</evidence>
<dbReference type="KEGG" id="ncv:NCAV_0144"/>
<evidence type="ECO:0000313" key="11">
    <source>
        <dbReference type="EMBL" id="SPC33344.1"/>
    </source>
</evidence>
<dbReference type="Pfam" id="PF00155">
    <property type="entry name" value="Aminotran_1_2"/>
    <property type="match status" value="1"/>
</dbReference>
<sequence>MDGLPNIKPGVLAMKSIVHGGRHYILQSSRTQTQTLIDFSTSVNPLGPSPRVKEAIIKGIDGIAEYPDNSARRFRMAAAEYIGVDYGCIVAGNGSSELIYLIADVLIAEGDRVLIIQPTFSEYERASLKNSAIVEHVMLDGFTFKDEHLNMLDEHMHGAKLLFICNPNNPTGLTVERGLLLRLVEEAYNEGVMVVLDECFMEFSSIDCSLARYVEEFNNLIVLRSLTKAFGLAGLRIGYCVTNPKLAGILADAKVPWSINALAEVAGVEALKDIEYVEMSRALLARERDYIHDRLESIGYHPLRSNVNFFLIKTPEGMNSTALRDMLLLKGILVRDCSNFFGLDDGRYIRVASRLRDDNELLIDAMGAVLKG</sequence>
<dbReference type="InterPro" id="IPR015422">
    <property type="entry name" value="PyrdxlP-dep_Trfase_small"/>
</dbReference>
<name>A0A2K5ANX7_9ARCH</name>
<evidence type="ECO:0000256" key="6">
    <source>
        <dbReference type="ARBA" id="ARBA00022898"/>
    </source>
</evidence>
<evidence type="ECO:0000256" key="4">
    <source>
        <dbReference type="ARBA" id="ARBA00012285"/>
    </source>
</evidence>
<dbReference type="EC" id="4.1.1.81" evidence="4"/>
<dbReference type="PANTHER" id="PTHR42885">
    <property type="entry name" value="HISTIDINOL-PHOSPHATE AMINOTRANSFERASE-RELATED"/>
    <property type="match status" value="1"/>
</dbReference>
<keyword evidence="5" id="KW-0169">Cobalamin biosynthesis</keyword>
<keyword evidence="6" id="KW-0663">Pyridoxal phosphate</keyword>
<accession>A0A2K5ANX7</accession>
<dbReference type="EMBL" id="LT981265">
    <property type="protein sequence ID" value="SPC33344.1"/>
    <property type="molecule type" value="Genomic_DNA"/>
</dbReference>
<comment type="catalytic activity">
    <reaction evidence="9">
        <text>O-phospho-L-threonine + H(+) = (R)-1-aminopropan-2-yl phosphate + CO2</text>
        <dbReference type="Rhea" id="RHEA:11492"/>
        <dbReference type="ChEBI" id="CHEBI:15378"/>
        <dbReference type="ChEBI" id="CHEBI:16526"/>
        <dbReference type="ChEBI" id="CHEBI:58563"/>
        <dbReference type="ChEBI" id="CHEBI:58675"/>
        <dbReference type="EC" id="4.1.1.81"/>
    </reaction>
</comment>
<dbReference type="SUPFAM" id="SSF53383">
    <property type="entry name" value="PLP-dependent transferases"/>
    <property type="match status" value="1"/>
</dbReference>
<proteinExistence type="predicted"/>
<dbReference type="GO" id="GO:0048472">
    <property type="term" value="F:threonine-phosphate decarboxylase activity"/>
    <property type="evidence" value="ECO:0007669"/>
    <property type="project" value="UniProtKB-EC"/>
</dbReference>
<evidence type="ECO:0000256" key="9">
    <source>
        <dbReference type="ARBA" id="ARBA00048531"/>
    </source>
</evidence>
<comment type="function">
    <text evidence="2">Decarboxylates L-threonine-O-3-phosphate to yield (R)-1-amino-2-propanol O-2-phosphate, the precursor for the linkage between the nucleotide loop and the corrin ring in cobalamin.</text>
</comment>
<dbReference type="GO" id="GO:0009236">
    <property type="term" value="P:cobalamin biosynthetic process"/>
    <property type="evidence" value="ECO:0007669"/>
    <property type="project" value="UniProtKB-UniPathway"/>
</dbReference>
<dbReference type="Gene3D" id="3.90.1150.10">
    <property type="entry name" value="Aspartate Aminotransferase, domain 1"/>
    <property type="match status" value="1"/>
</dbReference>
<keyword evidence="11" id="KW-0032">Aminotransferase</keyword>
<evidence type="ECO:0000259" key="10">
    <source>
        <dbReference type="Pfam" id="PF00155"/>
    </source>
</evidence>
<dbReference type="InterPro" id="IPR004839">
    <property type="entry name" value="Aminotransferase_I/II_large"/>
</dbReference>
<evidence type="ECO:0000256" key="5">
    <source>
        <dbReference type="ARBA" id="ARBA00022573"/>
    </source>
</evidence>
<dbReference type="RefSeq" id="WP_148695094.1">
    <property type="nucleotide sequence ID" value="NZ_LT981265.1"/>
</dbReference>
<dbReference type="Proteomes" id="UP000236248">
    <property type="component" value="Chromosome NCAV"/>
</dbReference>
<keyword evidence="12" id="KW-1185">Reference proteome</keyword>
<evidence type="ECO:0000256" key="1">
    <source>
        <dbReference type="ARBA" id="ARBA00001933"/>
    </source>
</evidence>
<dbReference type="CDD" id="cd00609">
    <property type="entry name" value="AAT_like"/>
    <property type="match status" value="1"/>
</dbReference>
<dbReference type="NCBIfam" id="TIGR01140">
    <property type="entry name" value="L_thr_O3P_dcar"/>
    <property type="match status" value="1"/>
</dbReference>
<dbReference type="GO" id="GO:0030170">
    <property type="term" value="F:pyridoxal phosphate binding"/>
    <property type="evidence" value="ECO:0007669"/>
    <property type="project" value="InterPro"/>
</dbReference>
<reference evidence="12" key="1">
    <citation type="submission" date="2018-01" db="EMBL/GenBank/DDBJ databases">
        <authorList>
            <person name="Kerou L M."/>
        </authorList>
    </citation>
    <scope>NUCLEOTIDE SEQUENCE [LARGE SCALE GENOMIC DNA]</scope>
    <source>
        <strain evidence="12">SCU2</strain>
    </source>
</reference>
<dbReference type="InterPro" id="IPR004838">
    <property type="entry name" value="NHTrfase_class1_PyrdxlP-BS"/>
</dbReference>
<dbReference type="UniPathway" id="UPA00148"/>
<evidence type="ECO:0000256" key="8">
    <source>
        <dbReference type="ARBA" id="ARBA00029996"/>
    </source>
</evidence>
<gene>
    <name evidence="11" type="primary">dapL</name>
    <name evidence="11" type="ORF">NCAV_0144</name>
</gene>
<dbReference type="InterPro" id="IPR005860">
    <property type="entry name" value="CobD"/>
</dbReference>
<keyword evidence="7" id="KW-0456">Lyase</keyword>
<dbReference type="PANTHER" id="PTHR42885:SF1">
    <property type="entry name" value="THREONINE-PHOSPHATE DECARBOXYLASE"/>
    <property type="match status" value="1"/>
</dbReference>
<dbReference type="GeneID" id="41594245"/>
<comment type="pathway">
    <text evidence="3">Cofactor biosynthesis; adenosylcobalamin biosynthesis.</text>
</comment>
<comment type="cofactor">
    <cofactor evidence="1">
        <name>pyridoxal 5'-phosphate</name>
        <dbReference type="ChEBI" id="CHEBI:597326"/>
    </cofactor>
</comment>
<dbReference type="GO" id="GO:0008483">
    <property type="term" value="F:transaminase activity"/>
    <property type="evidence" value="ECO:0007669"/>
    <property type="project" value="UniProtKB-KW"/>
</dbReference>
<dbReference type="InterPro" id="IPR015421">
    <property type="entry name" value="PyrdxlP-dep_Trfase_major"/>
</dbReference>
<dbReference type="Gene3D" id="3.40.640.10">
    <property type="entry name" value="Type I PLP-dependent aspartate aminotransferase-like (Major domain)"/>
    <property type="match status" value="1"/>
</dbReference>
<protein>
    <recommendedName>
        <fullName evidence="4">threonine-phosphate decarboxylase</fullName>
        <ecNumber evidence="4">4.1.1.81</ecNumber>
    </recommendedName>
    <alternativeName>
        <fullName evidence="8">L-threonine-O-3-phosphate decarboxylase</fullName>
    </alternativeName>
</protein>
<feature type="domain" description="Aminotransferase class I/classII large" evidence="10">
    <location>
        <begin position="36"/>
        <end position="340"/>
    </location>
</feature>
<evidence type="ECO:0000256" key="2">
    <source>
        <dbReference type="ARBA" id="ARBA00003444"/>
    </source>
</evidence>
<dbReference type="InterPro" id="IPR015424">
    <property type="entry name" value="PyrdxlP-dep_Trfase"/>
</dbReference>
<keyword evidence="11" id="KW-0808">Transferase</keyword>
<evidence type="ECO:0000256" key="3">
    <source>
        <dbReference type="ARBA" id="ARBA00004953"/>
    </source>
</evidence>
<dbReference type="AlphaFoldDB" id="A0A2K5ANX7"/>